<sequence>MKKTLLLSFIHGFKGDDSTFGSFPEYLRAIVSHALPNINVRVIVYPKYDTRGDLGECVKLYKEWLLEKVIDLEVENKSSSPIVDPSVRVILIGHSMGGILAADTVLAITTDLAIDSTNHSTDLKPAAFNTLTFPYVQGVLAFDTPYLGLSPGVVAHINIPSSTLTQLSGLTRTLWGYKTAEPKAETRENNQTQIIAASSTEVSKSNNWPKIAAIAGTSVALAAGGVAAAYLNREAITNSWSWVGSHLEFVGCLMNVEGLRKRVSTMATLNTELGVGFGNLYTCLGKRAIKNNSVKRTFCNIPKSQNTVYWHEIVNHDAVDEISAHTAMFQPRENPGYYIMSQKAKSLIVQWTMDEWYSSSVDESFG</sequence>
<evidence type="ECO:0000313" key="4">
    <source>
        <dbReference type="Proteomes" id="UP000283383"/>
    </source>
</evidence>
<gene>
    <name evidence="3" type="ORF">GcM3_184035</name>
</gene>
<evidence type="ECO:0000313" key="3">
    <source>
        <dbReference type="EMBL" id="RKF58110.1"/>
    </source>
</evidence>
<proteinExistence type="inferred from homology"/>
<dbReference type="InterPro" id="IPR029058">
    <property type="entry name" value="AB_hydrolase_fold"/>
</dbReference>
<feature type="domain" description="DUF676" evidence="2">
    <location>
        <begin position="3"/>
        <end position="136"/>
    </location>
</feature>
<dbReference type="PANTHER" id="PTHR47842">
    <property type="entry name" value="EXPRESSED PROTEIN"/>
    <property type="match status" value="1"/>
</dbReference>
<evidence type="ECO:0000259" key="2">
    <source>
        <dbReference type="Pfam" id="PF05057"/>
    </source>
</evidence>
<reference evidence="3 4" key="1">
    <citation type="journal article" date="2018" name="BMC Genomics">
        <title>Comparative genome analyses reveal sequence features reflecting distinct modes of host-adaptation between dicot and monocot powdery mildew.</title>
        <authorList>
            <person name="Wu Y."/>
            <person name="Ma X."/>
            <person name="Pan Z."/>
            <person name="Kale S.D."/>
            <person name="Song Y."/>
            <person name="King H."/>
            <person name="Zhang Q."/>
            <person name="Presley C."/>
            <person name="Deng X."/>
            <person name="Wei C.I."/>
            <person name="Xiao S."/>
        </authorList>
    </citation>
    <scope>NUCLEOTIDE SEQUENCE [LARGE SCALE GENOMIC DNA]</scope>
    <source>
        <strain evidence="3">UMSG3</strain>
    </source>
</reference>
<dbReference type="Pfam" id="PF05057">
    <property type="entry name" value="DUF676"/>
    <property type="match status" value="1"/>
</dbReference>
<dbReference type="InterPro" id="IPR007751">
    <property type="entry name" value="DUF676_lipase-like"/>
</dbReference>
<dbReference type="PANTHER" id="PTHR47842:SF1">
    <property type="entry name" value="DUF676 DOMAIN-CONTAINING PROTEIN"/>
    <property type="match status" value="1"/>
</dbReference>
<dbReference type="EMBL" id="MCBQ01018420">
    <property type="protein sequence ID" value="RKF58110.1"/>
    <property type="molecule type" value="Genomic_DNA"/>
</dbReference>
<name>A0A420HL08_9PEZI</name>
<keyword evidence="4" id="KW-1185">Reference proteome</keyword>
<dbReference type="AlphaFoldDB" id="A0A420HL08"/>
<evidence type="ECO:0000256" key="1">
    <source>
        <dbReference type="ARBA" id="ARBA00007920"/>
    </source>
</evidence>
<organism evidence="3 4">
    <name type="scientific">Golovinomyces cichoracearum</name>
    <dbReference type="NCBI Taxonomy" id="62708"/>
    <lineage>
        <taxon>Eukaryota</taxon>
        <taxon>Fungi</taxon>
        <taxon>Dikarya</taxon>
        <taxon>Ascomycota</taxon>
        <taxon>Pezizomycotina</taxon>
        <taxon>Leotiomycetes</taxon>
        <taxon>Erysiphales</taxon>
        <taxon>Erysiphaceae</taxon>
        <taxon>Golovinomyces</taxon>
    </lineage>
</organism>
<dbReference type="STRING" id="62708.A0A420HL08"/>
<protein>
    <submittedName>
        <fullName evidence="3">Putative pgap1-like protein</fullName>
    </submittedName>
</protein>
<comment type="caution">
    <text evidence="3">The sequence shown here is derived from an EMBL/GenBank/DDBJ whole genome shotgun (WGS) entry which is preliminary data.</text>
</comment>
<accession>A0A420HL08</accession>
<comment type="similarity">
    <text evidence="1">Belongs to the putative lipase ROG1 family.</text>
</comment>
<dbReference type="Gene3D" id="3.40.50.1820">
    <property type="entry name" value="alpha/beta hydrolase"/>
    <property type="match status" value="1"/>
</dbReference>
<dbReference type="SUPFAM" id="SSF53474">
    <property type="entry name" value="alpha/beta-Hydrolases"/>
    <property type="match status" value="1"/>
</dbReference>
<dbReference type="Proteomes" id="UP000283383">
    <property type="component" value="Unassembled WGS sequence"/>
</dbReference>